<dbReference type="InterPro" id="IPR004143">
    <property type="entry name" value="BPL_LPL_catalytic"/>
</dbReference>
<sequence>MALDTFDVAEFQKHLTANEFGKKFTYKDITETTMDDALKAANEGAPNGTAIMAEQQSKARGMKNRKWNAQYTGNIYISYVYHREAVFEDPRKDENMMEVAGALAVYMTLADLGVEGINIKWLNDIWVRGHKMAGILVEDKGPLPFDKTKRLCIVGIGVNVNADVRRHPELHTISTSARSQLNGSIVNREHFLAKMSKYLEECMSLTQEDLFQNAIKYQLFQLNEPVRIHSMLNQKVTDGTLVEFLDNWSIKLKDESGEVWTAMSDHYSIRPCATSTVYVYNGKMACPWSSVAMLKCLSSLVNITHTTISLLNDTKLKEGLWKKDAALLVIGEVSMDTQDIDSAHQSFTDILNFIENGGVVMMMGNVSGFFTSYLQSGSSTETTCSLQPTHGGSADTAVPGRLVSLNLKCGDLGQVFGYSINKENITFQETTGQSPEVLACYGNGEAAVLVSTYGKGSCVLIGFNAEITYTEDCVSLSDAELNSLRDTVFVRDELMLCILKRFGL</sequence>
<dbReference type="EMBL" id="NEDP02076730">
    <property type="protein sequence ID" value="OWF35377.1"/>
    <property type="molecule type" value="Genomic_DNA"/>
</dbReference>
<evidence type="ECO:0000256" key="2">
    <source>
        <dbReference type="ARBA" id="ARBA00022598"/>
    </source>
</evidence>
<evidence type="ECO:0000313" key="4">
    <source>
        <dbReference type="EMBL" id="OWF35377.1"/>
    </source>
</evidence>
<dbReference type="InterPro" id="IPR045864">
    <property type="entry name" value="aa-tRNA-synth_II/BPL/LPL"/>
</dbReference>
<feature type="domain" description="BPL/LPL catalytic" evidence="3">
    <location>
        <begin position="9"/>
        <end position="207"/>
    </location>
</feature>
<keyword evidence="5" id="KW-1185">Reference proteome</keyword>
<dbReference type="Pfam" id="PF03099">
    <property type="entry name" value="BPL_LplA_LipB"/>
    <property type="match status" value="1"/>
</dbReference>
<dbReference type="InterPro" id="IPR004408">
    <property type="entry name" value="Biotin_CoA_COase_ligase"/>
</dbReference>
<dbReference type="AlphaFoldDB" id="A0A210PFZ4"/>
<comment type="similarity">
    <text evidence="1">Belongs to the biotin--protein ligase family.</text>
</comment>
<reference evidence="4 5" key="1">
    <citation type="journal article" date="2017" name="Nat. Ecol. Evol.">
        <title>Scallop genome provides insights into evolution of bilaterian karyotype and development.</title>
        <authorList>
            <person name="Wang S."/>
            <person name="Zhang J."/>
            <person name="Jiao W."/>
            <person name="Li J."/>
            <person name="Xun X."/>
            <person name="Sun Y."/>
            <person name="Guo X."/>
            <person name="Huan P."/>
            <person name="Dong B."/>
            <person name="Zhang L."/>
            <person name="Hu X."/>
            <person name="Sun X."/>
            <person name="Wang J."/>
            <person name="Zhao C."/>
            <person name="Wang Y."/>
            <person name="Wang D."/>
            <person name="Huang X."/>
            <person name="Wang R."/>
            <person name="Lv J."/>
            <person name="Li Y."/>
            <person name="Zhang Z."/>
            <person name="Liu B."/>
            <person name="Lu W."/>
            <person name="Hui Y."/>
            <person name="Liang J."/>
            <person name="Zhou Z."/>
            <person name="Hou R."/>
            <person name="Li X."/>
            <person name="Liu Y."/>
            <person name="Li H."/>
            <person name="Ning X."/>
            <person name="Lin Y."/>
            <person name="Zhao L."/>
            <person name="Xing Q."/>
            <person name="Dou J."/>
            <person name="Li Y."/>
            <person name="Mao J."/>
            <person name="Guo H."/>
            <person name="Dou H."/>
            <person name="Li T."/>
            <person name="Mu C."/>
            <person name="Jiang W."/>
            <person name="Fu Q."/>
            <person name="Fu X."/>
            <person name="Miao Y."/>
            <person name="Liu J."/>
            <person name="Yu Q."/>
            <person name="Li R."/>
            <person name="Liao H."/>
            <person name="Li X."/>
            <person name="Kong Y."/>
            <person name="Jiang Z."/>
            <person name="Chourrout D."/>
            <person name="Li R."/>
            <person name="Bao Z."/>
        </authorList>
    </citation>
    <scope>NUCLEOTIDE SEQUENCE [LARGE SCALE GENOMIC DNA]</scope>
    <source>
        <strain evidence="4 5">PY_sf001</strain>
    </source>
</reference>
<dbReference type="OrthoDB" id="10250105at2759"/>
<dbReference type="SUPFAM" id="SSF55681">
    <property type="entry name" value="Class II aaRS and biotin synthetases"/>
    <property type="match status" value="1"/>
</dbReference>
<dbReference type="PANTHER" id="PTHR12835:SF5">
    <property type="entry name" value="BIOTIN--PROTEIN LIGASE"/>
    <property type="match status" value="1"/>
</dbReference>
<keyword evidence="2" id="KW-0436">Ligase</keyword>
<accession>A0A210PFZ4</accession>
<evidence type="ECO:0000313" key="5">
    <source>
        <dbReference type="Proteomes" id="UP000242188"/>
    </source>
</evidence>
<organism evidence="4 5">
    <name type="scientific">Mizuhopecten yessoensis</name>
    <name type="common">Japanese scallop</name>
    <name type="synonym">Patinopecten yessoensis</name>
    <dbReference type="NCBI Taxonomy" id="6573"/>
    <lineage>
        <taxon>Eukaryota</taxon>
        <taxon>Metazoa</taxon>
        <taxon>Spiralia</taxon>
        <taxon>Lophotrochozoa</taxon>
        <taxon>Mollusca</taxon>
        <taxon>Bivalvia</taxon>
        <taxon>Autobranchia</taxon>
        <taxon>Pteriomorphia</taxon>
        <taxon>Pectinida</taxon>
        <taxon>Pectinoidea</taxon>
        <taxon>Pectinidae</taxon>
        <taxon>Mizuhopecten</taxon>
    </lineage>
</organism>
<dbReference type="GO" id="GO:0004077">
    <property type="term" value="F:biotin--[biotin carboxyl-carrier protein] ligase activity"/>
    <property type="evidence" value="ECO:0007669"/>
    <property type="project" value="InterPro"/>
</dbReference>
<name>A0A210PFZ4_MIZYE</name>
<dbReference type="PROSITE" id="PS51733">
    <property type="entry name" value="BPL_LPL_CATALYTIC"/>
    <property type="match status" value="1"/>
</dbReference>
<dbReference type="Gene3D" id="3.30.930.10">
    <property type="entry name" value="Bira Bifunctional Protein, Domain 2"/>
    <property type="match status" value="1"/>
</dbReference>
<proteinExistence type="inferred from homology"/>
<protein>
    <submittedName>
        <fullName evidence="4">Bifunctional protein BirA</fullName>
    </submittedName>
</protein>
<evidence type="ECO:0000256" key="1">
    <source>
        <dbReference type="ARBA" id="ARBA00009934"/>
    </source>
</evidence>
<comment type="caution">
    <text evidence="4">The sequence shown here is derived from an EMBL/GenBank/DDBJ whole genome shotgun (WGS) entry which is preliminary data.</text>
</comment>
<dbReference type="NCBIfam" id="TIGR00121">
    <property type="entry name" value="birA_ligase"/>
    <property type="match status" value="1"/>
</dbReference>
<dbReference type="PANTHER" id="PTHR12835">
    <property type="entry name" value="BIOTIN PROTEIN LIGASE"/>
    <property type="match status" value="1"/>
</dbReference>
<dbReference type="GO" id="GO:0005737">
    <property type="term" value="C:cytoplasm"/>
    <property type="evidence" value="ECO:0007669"/>
    <property type="project" value="TreeGrafter"/>
</dbReference>
<dbReference type="STRING" id="6573.A0A210PFZ4"/>
<evidence type="ECO:0000259" key="3">
    <source>
        <dbReference type="PROSITE" id="PS51733"/>
    </source>
</evidence>
<gene>
    <name evidence="4" type="ORF">KP79_PYT18437</name>
</gene>
<dbReference type="Proteomes" id="UP000242188">
    <property type="component" value="Unassembled WGS sequence"/>
</dbReference>